<evidence type="ECO:0000256" key="4">
    <source>
        <dbReference type="ARBA" id="ARBA00022777"/>
    </source>
</evidence>
<keyword evidence="5" id="KW-0812">Transmembrane</keyword>
<dbReference type="GO" id="GO:0016020">
    <property type="term" value="C:membrane"/>
    <property type="evidence" value="ECO:0007669"/>
    <property type="project" value="UniProtKB-SubCell"/>
</dbReference>
<dbReference type="SUPFAM" id="SSF55874">
    <property type="entry name" value="ATPase domain of HSP90 chaperone/DNA topoisomerase II/histidine kinase"/>
    <property type="match status" value="1"/>
</dbReference>
<feature type="transmembrane region" description="Helical" evidence="5">
    <location>
        <begin position="26"/>
        <end position="46"/>
    </location>
</feature>
<dbReference type="RefSeq" id="WP_212506353.1">
    <property type="nucleotide sequence ID" value="NZ_CP060696.1"/>
</dbReference>
<keyword evidence="4 7" id="KW-0418">Kinase</keyword>
<gene>
    <name evidence="7" type="ORF">H6X83_10045</name>
</gene>
<dbReference type="InterPro" id="IPR003594">
    <property type="entry name" value="HATPase_dom"/>
</dbReference>
<evidence type="ECO:0000313" key="7">
    <source>
        <dbReference type="EMBL" id="QNO17285.1"/>
    </source>
</evidence>
<organism evidence="7 8">
    <name type="scientific">Caproicibacterium amylolyticum</name>
    <dbReference type="NCBI Taxonomy" id="2766537"/>
    <lineage>
        <taxon>Bacteria</taxon>
        <taxon>Bacillati</taxon>
        <taxon>Bacillota</taxon>
        <taxon>Clostridia</taxon>
        <taxon>Eubacteriales</taxon>
        <taxon>Oscillospiraceae</taxon>
        <taxon>Caproicibacterium</taxon>
    </lineage>
</organism>
<dbReference type="InterPro" id="IPR036890">
    <property type="entry name" value="HATPase_C_sf"/>
</dbReference>
<evidence type="ECO:0000256" key="5">
    <source>
        <dbReference type="SAM" id="Phobius"/>
    </source>
</evidence>
<dbReference type="GO" id="GO:0000155">
    <property type="term" value="F:phosphorelay sensor kinase activity"/>
    <property type="evidence" value="ECO:0007669"/>
    <property type="project" value="InterPro"/>
</dbReference>
<keyword evidence="3" id="KW-0808">Transferase</keyword>
<feature type="transmembrane region" description="Helical" evidence="5">
    <location>
        <begin position="291"/>
        <end position="312"/>
    </location>
</feature>
<accession>A0A7G9WF23</accession>
<feature type="domain" description="HAMP" evidence="6">
    <location>
        <begin position="314"/>
        <end position="368"/>
    </location>
</feature>
<keyword evidence="5" id="KW-1133">Transmembrane helix</keyword>
<keyword evidence="5" id="KW-0472">Membrane</keyword>
<dbReference type="Pfam" id="PF02518">
    <property type="entry name" value="HATPase_c"/>
    <property type="match status" value="1"/>
</dbReference>
<dbReference type="SMART" id="SM00304">
    <property type="entry name" value="HAMP"/>
    <property type="match status" value="1"/>
</dbReference>
<dbReference type="InterPro" id="IPR050640">
    <property type="entry name" value="Bact_2-comp_sensor_kinase"/>
</dbReference>
<protein>
    <submittedName>
        <fullName evidence="7">Sensor histidine kinase</fullName>
    </submittedName>
</protein>
<reference evidence="7 8" key="1">
    <citation type="submission" date="2020-08" db="EMBL/GenBank/DDBJ databases">
        <authorList>
            <person name="Ren C."/>
            <person name="Gu Y."/>
            <person name="Xu Y."/>
        </authorList>
    </citation>
    <scope>NUCLEOTIDE SEQUENCE [LARGE SCALE GENOMIC DNA]</scope>
    <source>
        <strain evidence="7 8">LBM18003</strain>
    </source>
</reference>
<dbReference type="Pfam" id="PF00672">
    <property type="entry name" value="HAMP"/>
    <property type="match status" value="1"/>
</dbReference>
<dbReference type="KEGG" id="caml:H6X83_10045"/>
<name>A0A7G9WF23_9FIRM</name>
<evidence type="ECO:0000256" key="2">
    <source>
        <dbReference type="ARBA" id="ARBA00022553"/>
    </source>
</evidence>
<dbReference type="PANTHER" id="PTHR34220">
    <property type="entry name" value="SENSOR HISTIDINE KINASE YPDA"/>
    <property type="match status" value="1"/>
</dbReference>
<dbReference type="EMBL" id="CP060696">
    <property type="protein sequence ID" value="QNO17285.1"/>
    <property type="molecule type" value="Genomic_DNA"/>
</dbReference>
<comment type="subcellular location">
    <subcellularLocation>
        <location evidence="1">Membrane</location>
    </subcellularLocation>
</comment>
<dbReference type="PROSITE" id="PS50885">
    <property type="entry name" value="HAMP"/>
    <property type="match status" value="1"/>
</dbReference>
<dbReference type="PANTHER" id="PTHR34220:SF7">
    <property type="entry name" value="SENSOR HISTIDINE KINASE YPDA"/>
    <property type="match status" value="1"/>
</dbReference>
<dbReference type="InterPro" id="IPR010559">
    <property type="entry name" value="Sig_transdc_His_kin_internal"/>
</dbReference>
<dbReference type="Gene3D" id="3.30.565.10">
    <property type="entry name" value="Histidine kinase-like ATPase, C-terminal domain"/>
    <property type="match status" value="1"/>
</dbReference>
<dbReference type="Gene3D" id="6.10.340.10">
    <property type="match status" value="1"/>
</dbReference>
<evidence type="ECO:0000313" key="8">
    <source>
        <dbReference type="Proteomes" id="UP000516046"/>
    </source>
</evidence>
<dbReference type="CDD" id="cd06225">
    <property type="entry name" value="HAMP"/>
    <property type="match status" value="1"/>
</dbReference>
<dbReference type="Pfam" id="PF06580">
    <property type="entry name" value="His_kinase"/>
    <property type="match status" value="1"/>
</dbReference>
<evidence type="ECO:0000256" key="1">
    <source>
        <dbReference type="ARBA" id="ARBA00004370"/>
    </source>
</evidence>
<proteinExistence type="predicted"/>
<keyword evidence="8" id="KW-1185">Reference proteome</keyword>
<keyword evidence="2" id="KW-0597">Phosphoprotein</keyword>
<evidence type="ECO:0000259" key="6">
    <source>
        <dbReference type="PROSITE" id="PS50885"/>
    </source>
</evidence>
<dbReference type="InterPro" id="IPR003660">
    <property type="entry name" value="HAMP_dom"/>
</dbReference>
<sequence>MKAWPQNISDYLGRIFDSFPIKKKMYFLYFICIIIPVIILNGAFLMNLMNSEVRKQENEMANIAQAAKYNINKTIEDAVFITKDYYLNKKINSFLNKEYASAYDYFQNFQVLKENSIFDVSLVGRNALLKIYADNDSIVGGSEFGSLNAVRSTEWYQYLQNSGREMVVYPYRAQEKDDGYANGLVRCIGIMRKLNYYGGREKIMRLNIDYSVIEDAILNAKYSCPVYVCSGNTILYSNCGNTSAVADFEKLQPQVRQKIGYTLPVSFYTQNWNIYVLRQSSSVAIMLQNNLLLILVVLAFSVFVPLGFMYFFNRSFTQRLEELSRHLGSIDKSGDHLEVIQSVRGRDEIGDLMRDYNQMATRINELIQVVYKGKLKEQEADISRQNAELLALQSQINPHFLFNALESIRMRSILKHEGETAEMICKLSVMMRQSVDWSQDVVTVAEEVKFAEAYLQLQKYRFGEQLSYKIKVDPACAGLYIPKLTIVTFAENACVHGIEGKTGPGWIFIEVRSAGEEVVIEVEDTGVGMTQQKLCSMQDSMEHASMQRLSSGGRVGVVNACFRLKAFSGGRACFEVQSEEGVGCTVMIHMPIDCGRRRNYPSFSEQAEQTVEKQGGTPKC</sequence>
<evidence type="ECO:0000256" key="3">
    <source>
        <dbReference type="ARBA" id="ARBA00022679"/>
    </source>
</evidence>
<dbReference type="AlphaFoldDB" id="A0A7G9WF23"/>
<dbReference type="Proteomes" id="UP000516046">
    <property type="component" value="Chromosome"/>
</dbReference>